<dbReference type="OrthoDB" id="1849062at2759"/>
<protein>
    <submittedName>
        <fullName evidence="1">Uncharacterized protein</fullName>
    </submittedName>
</protein>
<name>A0A834YZ32_TETSI</name>
<proteinExistence type="predicted"/>
<dbReference type="OMA" id="RFCADSG"/>
<dbReference type="Proteomes" id="UP000655225">
    <property type="component" value="Unassembled WGS sequence"/>
</dbReference>
<dbReference type="InterPro" id="IPR004158">
    <property type="entry name" value="DUF247_pln"/>
</dbReference>
<organism evidence="1 2">
    <name type="scientific">Tetracentron sinense</name>
    <name type="common">Spur-leaf</name>
    <dbReference type="NCBI Taxonomy" id="13715"/>
    <lineage>
        <taxon>Eukaryota</taxon>
        <taxon>Viridiplantae</taxon>
        <taxon>Streptophyta</taxon>
        <taxon>Embryophyta</taxon>
        <taxon>Tracheophyta</taxon>
        <taxon>Spermatophyta</taxon>
        <taxon>Magnoliopsida</taxon>
        <taxon>Trochodendrales</taxon>
        <taxon>Trochodendraceae</taxon>
        <taxon>Tetracentron</taxon>
    </lineage>
</organism>
<sequence>MVITEASSSSNTGNVNQWLISIMRGNGEHGQKTRIQKVPPMLREIQANKTCYDPSVVAIGPYHHGKPQLELAEKLKTTTARQFVSESGKDITVFYKRVAEVAGDARKCYAEGSTDNFDDIAFTKMMFLDGCFILYLIDFTVNKKPNHMKMKCHDIAFVLRDLFLLENQIPFLVLKALMSLRYQGEEGKHNMDEFINQQASAPDCRPEQTVDIDPLHLLQLLRTKILGHPRNPGPKCSPGKDWHSFRSVTELSAVGINCKRSKTCCLRDVEFKSGIYGTLSLPPITIDDSTKSKLLNLIALETCPDAPDDSAVTSYVWFMDGLIDRAEDVKELRSKCILLNFLGSDEQVADLFNQVSTDLVPDAHAYEIVKGEIEKHYNNTCRSWMAKMYNTNFRTPWAVIGLFGSMSYDGCTTIAWQSDASGILNQSNVSNKTWEVTYTIPSAYWEQSGSTQHLLGLPPCKCDKPDVSERTAEMFDTME</sequence>
<comment type="caution">
    <text evidence="1">The sequence shown here is derived from an EMBL/GenBank/DDBJ whole genome shotgun (WGS) entry which is preliminary data.</text>
</comment>
<dbReference type="PANTHER" id="PTHR31549:SF149">
    <property type="entry name" value="ISOPRENOID SYNTHASE DOMAIN-CONTAINING PROTEIN"/>
    <property type="match status" value="1"/>
</dbReference>
<reference evidence="1 2" key="1">
    <citation type="submission" date="2020-04" db="EMBL/GenBank/DDBJ databases">
        <title>Plant Genome Project.</title>
        <authorList>
            <person name="Zhang R.-G."/>
        </authorList>
    </citation>
    <scope>NUCLEOTIDE SEQUENCE [LARGE SCALE GENOMIC DNA]</scope>
    <source>
        <strain evidence="1">YNK0</strain>
        <tissue evidence="1">Leaf</tissue>
    </source>
</reference>
<evidence type="ECO:0000313" key="1">
    <source>
        <dbReference type="EMBL" id="KAF8398279.1"/>
    </source>
</evidence>
<keyword evidence="2" id="KW-1185">Reference proteome</keyword>
<dbReference type="Pfam" id="PF03140">
    <property type="entry name" value="DUF247"/>
    <property type="match status" value="1"/>
</dbReference>
<dbReference type="PANTHER" id="PTHR31549">
    <property type="entry name" value="PROTEIN, PUTATIVE (DUF247)-RELATED-RELATED"/>
    <property type="match status" value="1"/>
</dbReference>
<accession>A0A834YZ32</accession>
<evidence type="ECO:0000313" key="2">
    <source>
        <dbReference type="Proteomes" id="UP000655225"/>
    </source>
</evidence>
<dbReference type="EMBL" id="JABCRI010000011">
    <property type="protein sequence ID" value="KAF8398279.1"/>
    <property type="molecule type" value="Genomic_DNA"/>
</dbReference>
<gene>
    <name evidence="1" type="ORF">HHK36_017206</name>
</gene>
<dbReference type="AlphaFoldDB" id="A0A834YZ32"/>